<feature type="transmembrane region" description="Helical" evidence="4">
    <location>
        <begin position="146"/>
        <end position="169"/>
    </location>
</feature>
<gene>
    <name evidence="6" type="ORF">QE440_000037</name>
</gene>
<evidence type="ECO:0000256" key="2">
    <source>
        <dbReference type="ARBA" id="ARBA00022729"/>
    </source>
</evidence>
<proteinExistence type="inferred from homology"/>
<keyword evidence="4" id="KW-1133">Transmembrane helix</keyword>
<dbReference type="EMBL" id="JAVJAF010000001">
    <property type="protein sequence ID" value="MDR6232296.1"/>
    <property type="molecule type" value="Genomic_DNA"/>
</dbReference>
<dbReference type="SUPFAM" id="SSF53850">
    <property type="entry name" value="Periplasmic binding protein-like II"/>
    <property type="match status" value="1"/>
</dbReference>
<dbReference type="AlphaFoldDB" id="A0AAJ2BJ95"/>
<sequence length="356" mass="38609">MFTLERCLFSRRIIWLGLLGLLLAWDSARAAEPVATPPLRVGVYVAAPFVMVGPYGYGGLAVDLWSAVGTKLGRKTEFVRASSLPELLGATRSGRIDIAVTNIFVTAERAQQLSFTQPWFNGGLRILVNEERQIGPLSLLHDLHKLGYLMSYAWLGAGLLLITLLLTLVERRLDKEFPPQWWPGLAISFYHVMAVTTTGKTSHKNLFGSLGTVLAALWMACSVAVMAYVTSTVTSVMTVNSITSRITGLGDLPGKRIGVEAGSLSEDHIARLGLDYRTFADLDQAVSALTAQQIDAVVDDAATLGVFRPAAPDPTHPGGRQGLRSPQVRLRPAAEQPPHPRRDRGPAVPGRGPDRR</sequence>
<comment type="caution">
    <text evidence="6">The sequence shown here is derived from an EMBL/GenBank/DDBJ whole genome shotgun (WGS) entry which is preliminary data.</text>
</comment>
<dbReference type="Pfam" id="PF00497">
    <property type="entry name" value="SBP_bac_3"/>
    <property type="match status" value="1"/>
</dbReference>
<dbReference type="PANTHER" id="PTHR35936">
    <property type="entry name" value="MEMBRANE-BOUND LYTIC MUREIN TRANSGLYCOSYLASE F"/>
    <property type="match status" value="1"/>
</dbReference>
<accession>A0AAJ2BJ95</accession>
<dbReference type="RefSeq" id="WP_309754013.1">
    <property type="nucleotide sequence ID" value="NZ_JAVJAF010000001.1"/>
</dbReference>
<keyword evidence="4" id="KW-0472">Membrane</keyword>
<evidence type="ECO:0000256" key="1">
    <source>
        <dbReference type="ARBA" id="ARBA00010333"/>
    </source>
</evidence>
<evidence type="ECO:0000313" key="6">
    <source>
        <dbReference type="EMBL" id="MDR6232296.1"/>
    </source>
</evidence>
<feature type="transmembrane region" description="Helical" evidence="4">
    <location>
        <begin position="181"/>
        <end position="199"/>
    </location>
</feature>
<name>A0AAJ2BJ95_9PSED</name>
<keyword evidence="4" id="KW-0812">Transmembrane</keyword>
<evidence type="ECO:0000256" key="4">
    <source>
        <dbReference type="SAM" id="Phobius"/>
    </source>
</evidence>
<protein>
    <submittedName>
        <fullName evidence="6">Polar amino acid transport system substrate-binding protein</fullName>
    </submittedName>
</protein>
<reference evidence="6" key="1">
    <citation type="submission" date="2023-08" db="EMBL/GenBank/DDBJ databases">
        <title>Functional and genomic diversity of the sorghum phyllosphere microbiome.</title>
        <authorList>
            <person name="Shade A."/>
        </authorList>
    </citation>
    <scope>NUCLEOTIDE SEQUENCE</scope>
    <source>
        <strain evidence="6">SORGH_AS_0201</strain>
    </source>
</reference>
<feature type="transmembrane region" description="Helical" evidence="4">
    <location>
        <begin position="46"/>
        <end position="65"/>
    </location>
</feature>
<keyword evidence="2" id="KW-0732">Signal</keyword>
<evidence type="ECO:0000313" key="7">
    <source>
        <dbReference type="Proteomes" id="UP001268036"/>
    </source>
</evidence>
<evidence type="ECO:0000256" key="3">
    <source>
        <dbReference type="SAM" id="MobiDB-lite"/>
    </source>
</evidence>
<feature type="region of interest" description="Disordered" evidence="3">
    <location>
        <begin position="308"/>
        <end position="356"/>
    </location>
</feature>
<dbReference type="Proteomes" id="UP001268036">
    <property type="component" value="Unassembled WGS sequence"/>
</dbReference>
<dbReference type="InterPro" id="IPR001638">
    <property type="entry name" value="Solute-binding_3/MltF_N"/>
</dbReference>
<feature type="transmembrane region" description="Helical" evidence="4">
    <location>
        <begin position="206"/>
        <end position="229"/>
    </location>
</feature>
<comment type="similarity">
    <text evidence="1">Belongs to the bacterial solute-binding protein 3 family.</text>
</comment>
<organism evidence="6 7">
    <name type="scientific">Pseudomonas oryzihabitans</name>
    <dbReference type="NCBI Taxonomy" id="47885"/>
    <lineage>
        <taxon>Bacteria</taxon>
        <taxon>Pseudomonadati</taxon>
        <taxon>Pseudomonadota</taxon>
        <taxon>Gammaproteobacteria</taxon>
        <taxon>Pseudomonadales</taxon>
        <taxon>Pseudomonadaceae</taxon>
        <taxon>Pseudomonas</taxon>
    </lineage>
</organism>
<dbReference type="SUPFAM" id="SSF81324">
    <property type="entry name" value="Voltage-gated potassium channels"/>
    <property type="match status" value="1"/>
</dbReference>
<dbReference type="PANTHER" id="PTHR35936:SF17">
    <property type="entry name" value="ARGININE-BINDING EXTRACELLULAR PROTEIN ARTP"/>
    <property type="match status" value="1"/>
</dbReference>
<evidence type="ECO:0000259" key="5">
    <source>
        <dbReference type="Pfam" id="PF00497"/>
    </source>
</evidence>
<dbReference type="Gene3D" id="3.40.190.10">
    <property type="entry name" value="Periplasmic binding protein-like II"/>
    <property type="match status" value="2"/>
</dbReference>
<feature type="domain" description="Solute-binding protein family 3/N-terminal" evidence="5">
    <location>
        <begin position="39"/>
        <end position="189"/>
    </location>
</feature>